<protein>
    <submittedName>
        <fullName evidence="1">Uncharacterized protein</fullName>
    </submittedName>
</protein>
<gene>
    <name evidence="1" type="ORF">OESDEN_06822</name>
</gene>
<sequence length="159" mass="18334">MLMKGISLSTSFRLYVVFGNSSVDVNRRAIGKFLNGCIQKYHPCFEWAVHPKSSATNVEQLYCVKKEFEVEPEDEISKANARAADFVEQYDKCRRAMVEANSSILYEEPLVEVTSKKCVHTYLFDLQHFYLKLFRTNKSGARKDTSLLDVAKPTWTYVK</sequence>
<reference evidence="1 2" key="1">
    <citation type="submission" date="2014-03" db="EMBL/GenBank/DDBJ databases">
        <title>Draft genome of the hookworm Oesophagostomum dentatum.</title>
        <authorList>
            <person name="Mitreva M."/>
        </authorList>
    </citation>
    <scope>NUCLEOTIDE SEQUENCE [LARGE SCALE GENOMIC DNA]</scope>
    <source>
        <strain evidence="1 2">OD-Hann</strain>
    </source>
</reference>
<evidence type="ECO:0000313" key="1">
    <source>
        <dbReference type="EMBL" id="KHJ93273.1"/>
    </source>
</evidence>
<evidence type="ECO:0000313" key="2">
    <source>
        <dbReference type="Proteomes" id="UP000053660"/>
    </source>
</evidence>
<accession>A0A0B1T6U0</accession>
<dbReference type="EMBL" id="KN550856">
    <property type="protein sequence ID" value="KHJ93273.1"/>
    <property type="molecule type" value="Genomic_DNA"/>
</dbReference>
<name>A0A0B1T6U0_OESDE</name>
<keyword evidence="2" id="KW-1185">Reference proteome</keyword>
<proteinExistence type="predicted"/>
<dbReference type="Proteomes" id="UP000053660">
    <property type="component" value="Unassembled WGS sequence"/>
</dbReference>
<organism evidence="1 2">
    <name type="scientific">Oesophagostomum dentatum</name>
    <name type="common">Nodular worm</name>
    <dbReference type="NCBI Taxonomy" id="61180"/>
    <lineage>
        <taxon>Eukaryota</taxon>
        <taxon>Metazoa</taxon>
        <taxon>Ecdysozoa</taxon>
        <taxon>Nematoda</taxon>
        <taxon>Chromadorea</taxon>
        <taxon>Rhabditida</taxon>
        <taxon>Rhabditina</taxon>
        <taxon>Rhabditomorpha</taxon>
        <taxon>Strongyloidea</taxon>
        <taxon>Strongylidae</taxon>
        <taxon>Oesophagostomum</taxon>
    </lineage>
</organism>
<dbReference type="AlphaFoldDB" id="A0A0B1T6U0"/>